<feature type="binding site" evidence="5">
    <location>
        <position position="250"/>
    </location>
    <ligand>
        <name>ATP</name>
        <dbReference type="ChEBI" id="CHEBI:30616"/>
    </ligand>
</feature>
<dbReference type="OrthoDB" id="28737at2759"/>
<reference evidence="7 8" key="1">
    <citation type="journal article" date="2018" name="Evol. Lett.">
        <title>Horizontal gene cluster transfer increased hallucinogenic mushroom diversity.</title>
        <authorList>
            <person name="Reynolds H.T."/>
            <person name="Vijayakumar V."/>
            <person name="Gluck-Thaler E."/>
            <person name="Korotkin H.B."/>
            <person name="Matheny P.B."/>
            <person name="Slot J.C."/>
        </authorList>
    </citation>
    <scope>NUCLEOTIDE SEQUENCE [LARGE SCALE GENOMIC DNA]</scope>
    <source>
        <strain evidence="7 8">SRW20</strain>
    </source>
</reference>
<dbReference type="STRING" id="231916.A0A409Y482"/>
<feature type="binding site" evidence="5">
    <location>
        <position position="44"/>
    </location>
    <ligand>
        <name>ATP</name>
        <dbReference type="ChEBI" id="CHEBI:30616"/>
    </ligand>
</feature>
<feature type="compositionally biased region" description="Low complexity" evidence="6">
    <location>
        <begin position="547"/>
        <end position="558"/>
    </location>
</feature>
<feature type="binding site" evidence="5">
    <location>
        <position position="50"/>
    </location>
    <ligand>
        <name>ATP</name>
        <dbReference type="ChEBI" id="CHEBI:30616"/>
    </ligand>
</feature>
<feature type="binding site" evidence="5">
    <location>
        <begin position="51"/>
        <end position="52"/>
    </location>
    <ligand>
        <name>ATP</name>
        <dbReference type="ChEBI" id="CHEBI:30616"/>
    </ligand>
</feature>
<evidence type="ECO:0000256" key="2">
    <source>
        <dbReference type="ARBA" id="ARBA00022741"/>
    </source>
</evidence>
<feature type="compositionally biased region" description="Basic and acidic residues" evidence="6">
    <location>
        <begin position="162"/>
        <end position="175"/>
    </location>
</feature>
<keyword evidence="8" id="KW-1185">Reference proteome</keyword>
<dbReference type="Gene3D" id="3.40.50.11260">
    <property type="match status" value="1"/>
</dbReference>
<dbReference type="Gene3D" id="3.30.565.10">
    <property type="entry name" value="Histidine kinase-like ATPase, C-terminal domain"/>
    <property type="match status" value="1"/>
</dbReference>
<keyword evidence="2 5" id="KW-0547">Nucleotide-binding</keyword>
<dbReference type="GO" id="GO:0051082">
    <property type="term" value="F:unfolded protein binding"/>
    <property type="evidence" value="ECO:0007669"/>
    <property type="project" value="InterPro"/>
</dbReference>
<feature type="compositionally biased region" description="Acidic residues" evidence="6">
    <location>
        <begin position="148"/>
        <end position="161"/>
    </location>
</feature>
<gene>
    <name evidence="7" type="ORF">CVT26_012827</name>
</gene>
<dbReference type="InterPro" id="IPR036890">
    <property type="entry name" value="HATPase_C_sf"/>
</dbReference>
<dbReference type="GO" id="GO:0016887">
    <property type="term" value="F:ATP hydrolysis activity"/>
    <property type="evidence" value="ECO:0007669"/>
    <property type="project" value="InterPro"/>
</dbReference>
<comment type="caution">
    <text evidence="7">The sequence shown here is derived from an EMBL/GenBank/DDBJ whole genome shotgun (WGS) entry which is preliminary data.</text>
</comment>
<dbReference type="InterPro" id="IPR037196">
    <property type="entry name" value="HSP90_C"/>
</dbReference>
<protein>
    <submittedName>
        <fullName evidence="7">Uncharacterized protein</fullName>
    </submittedName>
</protein>
<dbReference type="InterPro" id="IPR001404">
    <property type="entry name" value="Hsp90_fam"/>
</dbReference>
<feature type="region of interest" description="Disordered" evidence="6">
    <location>
        <begin position="546"/>
        <end position="571"/>
    </location>
</feature>
<dbReference type="AlphaFoldDB" id="A0A409Y482"/>
<feature type="binding site" evidence="5">
    <location>
        <position position="121"/>
    </location>
    <ligand>
        <name>ATP</name>
        <dbReference type="ChEBI" id="CHEBI:30616"/>
    </ligand>
</feature>
<name>A0A409Y482_9AGAR</name>
<evidence type="ECO:0000256" key="5">
    <source>
        <dbReference type="PIRSR" id="PIRSR002583-1"/>
    </source>
</evidence>
<dbReference type="InterPro" id="IPR020568">
    <property type="entry name" value="Ribosomal_Su5_D2-typ_SF"/>
</dbReference>
<feature type="compositionally biased region" description="Basic and acidic residues" evidence="6">
    <location>
        <begin position="134"/>
        <end position="147"/>
    </location>
</feature>
<evidence type="ECO:0000256" key="6">
    <source>
        <dbReference type="SAM" id="MobiDB-lite"/>
    </source>
</evidence>
<dbReference type="Proteomes" id="UP000284706">
    <property type="component" value="Unassembled WGS sequence"/>
</dbReference>
<dbReference type="SUPFAM" id="SSF110942">
    <property type="entry name" value="HSP90 C-terminal domain"/>
    <property type="match status" value="1"/>
</dbReference>
<evidence type="ECO:0000313" key="7">
    <source>
        <dbReference type="EMBL" id="PPQ97798.1"/>
    </source>
</evidence>
<organism evidence="7 8">
    <name type="scientific">Gymnopilus dilepis</name>
    <dbReference type="NCBI Taxonomy" id="231916"/>
    <lineage>
        <taxon>Eukaryota</taxon>
        <taxon>Fungi</taxon>
        <taxon>Dikarya</taxon>
        <taxon>Basidiomycota</taxon>
        <taxon>Agaricomycotina</taxon>
        <taxon>Agaricomycetes</taxon>
        <taxon>Agaricomycetidae</taxon>
        <taxon>Agaricales</taxon>
        <taxon>Agaricineae</taxon>
        <taxon>Hymenogastraceae</taxon>
        <taxon>Gymnopilus</taxon>
    </lineage>
</organism>
<dbReference type="InParanoid" id="A0A409Y482"/>
<dbReference type="PIRSF" id="PIRSF002583">
    <property type="entry name" value="Hsp90"/>
    <property type="match status" value="1"/>
</dbReference>
<evidence type="ECO:0000256" key="1">
    <source>
        <dbReference type="ARBA" id="ARBA00008239"/>
    </source>
</evidence>
<evidence type="ECO:0000256" key="3">
    <source>
        <dbReference type="ARBA" id="ARBA00022840"/>
    </source>
</evidence>
<sequence>MPPLRHLCPQQPERVVQPIPDKENEILSIREAGITITKAAMLNNLGTIGKSGTKVPGFCLAGLYGGPQLHSVDFYSAYLVSDRVQAISKHDDDEQYIRESAAGDTLTITPDAVNPSLGRCTEVRLFFKEDQLDSYPTRRDQGGREDKEFENETEEEEEEGEGEKPKIEEEKKAMEKNKEKAVNLTKDWEDHLAVNHFSVEGPLEFKAILCILKRSPFDLFKFKKKRHNVKLYAPRVFIVDDCEDFIRDLRETPQQNKICKVICKNLAKKTLDLITEIAEDKNSFNMFYEAFSKNINLGVHDDAQKRSKLAEVLRVYSIKSAEELISLKGKSEFVLSWHFRMTNIHILDYIIRTPERASTISLVNPVLKKKGSEVLLVDPFGGKKLICVSKGSLELRGIEEKKGCEALVAEFSELCSTVKDALGERVEKVDISNRITDSPCVFVTVWPVVDTEPIMKAQGLRDSSLSSHMASKKTPELYHNYLFFKELDRKVKEDKADKSDKSVRDFTFLLYETALLTSGFCLDDPTTFSKLINRLITLDLDVDKEGAAPSPAAEDPAPVDGAPTSAIEEID</sequence>
<dbReference type="Pfam" id="PF00183">
    <property type="entry name" value="HSP90"/>
    <property type="match status" value="1"/>
</dbReference>
<dbReference type="SUPFAM" id="SSF54211">
    <property type="entry name" value="Ribosomal protein S5 domain 2-like"/>
    <property type="match status" value="1"/>
</dbReference>
<dbReference type="EMBL" id="NHYE01001191">
    <property type="protein sequence ID" value="PPQ97798.1"/>
    <property type="molecule type" value="Genomic_DNA"/>
</dbReference>
<keyword evidence="4" id="KW-0143">Chaperone</keyword>
<dbReference type="Gene3D" id="3.30.230.80">
    <property type="match status" value="1"/>
</dbReference>
<comment type="similarity">
    <text evidence="1">Belongs to the heat shock protein 90 family.</text>
</comment>
<dbReference type="PRINTS" id="PR00775">
    <property type="entry name" value="HEATSHOCK90"/>
</dbReference>
<dbReference type="SUPFAM" id="SSF55874">
    <property type="entry name" value="ATPase domain of HSP90 chaperone/DNA topoisomerase II/histidine kinase"/>
    <property type="match status" value="1"/>
</dbReference>
<dbReference type="GO" id="GO:0140662">
    <property type="term" value="F:ATP-dependent protein folding chaperone"/>
    <property type="evidence" value="ECO:0007669"/>
    <property type="project" value="InterPro"/>
</dbReference>
<dbReference type="GO" id="GO:0005524">
    <property type="term" value="F:ATP binding"/>
    <property type="evidence" value="ECO:0007669"/>
    <property type="project" value="UniProtKB-KW"/>
</dbReference>
<accession>A0A409Y482</accession>
<proteinExistence type="inferred from homology"/>
<keyword evidence="3 5" id="KW-0067">ATP-binding</keyword>
<dbReference type="InterPro" id="IPR020575">
    <property type="entry name" value="Hsp90_N"/>
</dbReference>
<evidence type="ECO:0000256" key="4">
    <source>
        <dbReference type="ARBA" id="ARBA00023186"/>
    </source>
</evidence>
<evidence type="ECO:0000313" key="8">
    <source>
        <dbReference type="Proteomes" id="UP000284706"/>
    </source>
</evidence>
<dbReference type="PANTHER" id="PTHR11528">
    <property type="entry name" value="HEAT SHOCK PROTEIN 90 FAMILY MEMBER"/>
    <property type="match status" value="1"/>
</dbReference>
<dbReference type="Gene3D" id="1.20.120.790">
    <property type="entry name" value="Heat shock protein 90, C-terminal domain"/>
    <property type="match status" value="1"/>
</dbReference>
<feature type="region of interest" description="Disordered" evidence="6">
    <location>
        <begin position="134"/>
        <end position="175"/>
    </location>
</feature>